<comment type="similarity">
    <text evidence="3 8">Belongs to the aldose epimerase family.</text>
</comment>
<evidence type="ECO:0000256" key="2">
    <source>
        <dbReference type="ARBA" id="ARBA00005028"/>
    </source>
</evidence>
<comment type="cofactor">
    <cofactor evidence="1">
        <name>Ca(2+)</name>
        <dbReference type="ChEBI" id="CHEBI:29108"/>
    </cofactor>
</comment>
<keyword evidence="7 8" id="KW-0119">Carbohydrate metabolism</keyword>
<dbReference type="InterPro" id="IPR047215">
    <property type="entry name" value="Galactose_mutarotase-like"/>
</dbReference>
<accession>A0ABT6FRB9</accession>
<comment type="catalytic activity">
    <reaction evidence="8">
        <text>alpha-D-glucose = beta-D-glucose</text>
        <dbReference type="Rhea" id="RHEA:10264"/>
        <dbReference type="ChEBI" id="CHEBI:15903"/>
        <dbReference type="ChEBI" id="CHEBI:17925"/>
        <dbReference type="EC" id="5.1.3.3"/>
    </reaction>
</comment>
<organism evidence="11 12">
    <name type="scientific">Galbibacter pacificus</name>
    <dbReference type="NCBI Taxonomy" id="2996052"/>
    <lineage>
        <taxon>Bacteria</taxon>
        <taxon>Pseudomonadati</taxon>
        <taxon>Bacteroidota</taxon>
        <taxon>Flavobacteriia</taxon>
        <taxon>Flavobacteriales</taxon>
        <taxon>Flavobacteriaceae</taxon>
        <taxon>Galbibacter</taxon>
    </lineage>
</organism>
<keyword evidence="12" id="KW-1185">Reference proteome</keyword>
<protein>
    <recommendedName>
        <fullName evidence="8">Aldose 1-epimerase</fullName>
        <ecNumber evidence="8">5.1.3.3</ecNumber>
    </recommendedName>
</protein>
<evidence type="ECO:0000313" key="11">
    <source>
        <dbReference type="EMBL" id="MDG3585811.1"/>
    </source>
</evidence>
<dbReference type="Pfam" id="PF01263">
    <property type="entry name" value="Aldose_epim"/>
    <property type="match status" value="1"/>
</dbReference>
<sequence>MNMSKRSLKYVLLLCLALVFTQCKTKTENASDNQEQNSTKGMTTKHQISTSEFGKLPSGEKITKYRLVNENGMEVDIINYGGIITNLKVPDKNGVNKDVVLGFNSLDGYLTPSPYFGAIIGRYGNRIAGGKFVIDGKEYTLALNDGKNHLHGGNKGFDKVVWEATQISNSKSVSLQLSYLSKDMEEGYPGNLKTTVTYTLDNSNSLKVKYEATSDKKTVVNLTQHSYFNLSGDFSKKILDHQIMINADAFLPVDATLISTGEFRKVKGTPFNFTSAKAIGKEINSENEQLKRGLGYDHCWVLKDQDKGQRLAATAYDPKSGRFMEVFTDQPGIQFYTGNFLDGTLPAKGGGTYAKRTGFCLETQHFPDSPNQKDFPSVLLSPGEKYQTETSFKFSVK</sequence>
<comment type="pathway">
    <text evidence="2 8">Carbohydrate metabolism; hexose metabolism.</text>
</comment>
<evidence type="ECO:0000256" key="9">
    <source>
        <dbReference type="SAM" id="MobiDB-lite"/>
    </source>
</evidence>
<evidence type="ECO:0000256" key="1">
    <source>
        <dbReference type="ARBA" id="ARBA00001913"/>
    </source>
</evidence>
<dbReference type="EMBL" id="JAPMUA010000002">
    <property type="protein sequence ID" value="MDG3585811.1"/>
    <property type="molecule type" value="Genomic_DNA"/>
</dbReference>
<feature type="region of interest" description="Disordered" evidence="9">
    <location>
        <begin position="28"/>
        <end position="51"/>
    </location>
</feature>
<dbReference type="PANTHER" id="PTHR10091">
    <property type="entry name" value="ALDOSE-1-EPIMERASE"/>
    <property type="match status" value="1"/>
</dbReference>
<dbReference type="InterPro" id="IPR008183">
    <property type="entry name" value="Aldose_1/G6P_1-epimerase"/>
</dbReference>
<dbReference type="CDD" id="cd09019">
    <property type="entry name" value="galactose_mutarotase_like"/>
    <property type="match status" value="1"/>
</dbReference>
<comment type="subunit">
    <text evidence="4">Monomer.</text>
</comment>
<dbReference type="EC" id="5.1.3.3" evidence="8"/>
<dbReference type="PANTHER" id="PTHR10091:SF0">
    <property type="entry name" value="GALACTOSE MUTAROTASE"/>
    <property type="match status" value="1"/>
</dbReference>
<evidence type="ECO:0000256" key="8">
    <source>
        <dbReference type="PIRNR" id="PIRNR005096"/>
    </source>
</evidence>
<evidence type="ECO:0000256" key="10">
    <source>
        <dbReference type="SAM" id="SignalP"/>
    </source>
</evidence>
<feature type="chain" id="PRO_5047295315" description="Aldose 1-epimerase" evidence="10">
    <location>
        <begin position="26"/>
        <end position="397"/>
    </location>
</feature>
<dbReference type="InterPro" id="IPR014718">
    <property type="entry name" value="GH-type_carb-bd"/>
</dbReference>
<gene>
    <name evidence="11" type="ORF">OSR52_08005</name>
</gene>
<name>A0ABT6FRB9_9FLAO</name>
<evidence type="ECO:0000256" key="6">
    <source>
        <dbReference type="ARBA" id="ARBA00023235"/>
    </source>
</evidence>
<evidence type="ECO:0000256" key="7">
    <source>
        <dbReference type="ARBA" id="ARBA00023277"/>
    </source>
</evidence>
<keyword evidence="10" id="KW-0732">Signal</keyword>
<proteinExistence type="inferred from homology"/>
<comment type="caution">
    <text evidence="11">The sequence shown here is derived from an EMBL/GenBank/DDBJ whole genome shotgun (WGS) entry which is preliminary data.</text>
</comment>
<dbReference type="RefSeq" id="WP_277898936.1">
    <property type="nucleotide sequence ID" value="NZ_JAPMUA010000002.1"/>
</dbReference>
<dbReference type="Proteomes" id="UP001153642">
    <property type="component" value="Unassembled WGS sequence"/>
</dbReference>
<evidence type="ECO:0000256" key="3">
    <source>
        <dbReference type="ARBA" id="ARBA00006206"/>
    </source>
</evidence>
<dbReference type="PIRSF" id="PIRSF005096">
    <property type="entry name" value="GALM"/>
    <property type="match status" value="1"/>
</dbReference>
<dbReference type="SUPFAM" id="SSF74650">
    <property type="entry name" value="Galactose mutarotase-like"/>
    <property type="match status" value="1"/>
</dbReference>
<dbReference type="Gene3D" id="2.70.98.10">
    <property type="match status" value="1"/>
</dbReference>
<dbReference type="NCBIfam" id="NF008277">
    <property type="entry name" value="PRK11055.1"/>
    <property type="match status" value="1"/>
</dbReference>
<evidence type="ECO:0000256" key="5">
    <source>
        <dbReference type="ARBA" id="ARBA00022837"/>
    </source>
</evidence>
<dbReference type="InterPro" id="IPR015443">
    <property type="entry name" value="Aldose_1-epimerase"/>
</dbReference>
<dbReference type="InterPro" id="IPR011013">
    <property type="entry name" value="Gal_mutarotase_sf_dom"/>
</dbReference>
<reference evidence="11" key="1">
    <citation type="submission" date="2022-11" db="EMBL/GenBank/DDBJ databases">
        <title>High-quality draft genome sequence of Galbibacter sp. strain CMA-7.</title>
        <authorList>
            <person name="Wei L."/>
            <person name="Dong C."/>
            <person name="Shao Z."/>
        </authorList>
    </citation>
    <scope>NUCLEOTIDE SEQUENCE</scope>
    <source>
        <strain evidence="11">CMA-7</strain>
    </source>
</reference>
<keyword evidence="6 8" id="KW-0413">Isomerase</keyword>
<evidence type="ECO:0000313" key="12">
    <source>
        <dbReference type="Proteomes" id="UP001153642"/>
    </source>
</evidence>
<keyword evidence="5" id="KW-0106">Calcium</keyword>
<feature type="signal peptide" evidence="10">
    <location>
        <begin position="1"/>
        <end position="25"/>
    </location>
</feature>
<evidence type="ECO:0000256" key="4">
    <source>
        <dbReference type="ARBA" id="ARBA00011245"/>
    </source>
</evidence>